<dbReference type="RefSeq" id="WP_052462027.1">
    <property type="nucleotide sequence ID" value="NZ_AP013353.1"/>
</dbReference>
<reference evidence="2" key="1">
    <citation type="journal article" date="2014" name="Appl. Environ. Microbiol.">
        <title>Molecular Epidemiology of Cases of Mycoplasma californicum Infection in Japan.</title>
        <authorList>
            <person name="Hata E."/>
            <person name="Suzuki K."/>
            <person name="Hanyu H."/>
            <person name="Itoh M."/>
            <person name="Higuchi H."/>
            <person name="Kobayashi H."/>
        </authorList>
    </citation>
    <scope>NUCLEOTIDE SEQUENCE</scope>
    <source>
        <strain evidence="2">HAZ160_1</strain>
    </source>
</reference>
<dbReference type="EMBL" id="AP013353">
    <property type="protein sequence ID" value="BAP01281.1"/>
    <property type="molecule type" value="Genomic_DNA"/>
</dbReference>
<sequence>MDKTKLNRFYLSEKFDEDRNISFNLKKANSKELINFKTFAEGVEEFNRIATTLDGDSKVWFHRDGAFRGSASPETAIRILEKVREAQIKDEEAIEFINREQLVDVSSSKTKKQPVITKKIEVEEEIKRQTPVVKTMSISVDDLNTEVKEISVYITDKEQKLLSEVTLDDVQATSKFNFVATSLRREEDAVVVTYLLRDGNRESKELTTVIKGFKKESSENMPLHYIYHVPRVGWTWAAFLTLGIVCLIAIICIILLSLYMNGLFTLYWK</sequence>
<protein>
    <submittedName>
        <fullName evidence="2">Uncharacterized protein</fullName>
    </submittedName>
</protein>
<gene>
    <name evidence="2" type="ORF">MCAL160_0941</name>
</gene>
<evidence type="ECO:0000313" key="2">
    <source>
        <dbReference type="EMBL" id="BAP01281.1"/>
    </source>
</evidence>
<dbReference type="AlphaFoldDB" id="A0AAT9F8X0"/>
<reference evidence="2" key="3">
    <citation type="journal article" date="2019" name="Vet. Microbiol.">
        <title>Mutations associated with change of susceptibility to lincosamides and/or macrolides in field and laboratory-derived Mycoplasma californicum strains in Japan, and development of a rapid detection method for these mutations.</title>
        <authorList>
            <person name="Hata E."/>
            <person name="Nagai K."/>
            <person name="Murakami K."/>
        </authorList>
    </citation>
    <scope>NUCLEOTIDE SEQUENCE</scope>
    <source>
        <strain evidence="2">HAZ160_1</strain>
    </source>
</reference>
<reference evidence="2" key="4">
    <citation type="submission" date="2024-06" db="EMBL/GenBank/DDBJ databases">
        <authorList>
            <consortium name="Mycoplasma californicum genome sequencing consortium"/>
            <person name="Hata E."/>
            <person name="Tanaka K."/>
            <person name="Tamamura Y."/>
        </authorList>
    </citation>
    <scope>NUCLEOTIDE SEQUENCE</scope>
    <source>
        <strain evidence="2">HAZ160_1</strain>
    </source>
</reference>
<dbReference type="KEGG" id="mcm:MCAL160_0941"/>
<accession>A0AAT9F8X0</accession>
<organism evidence="2">
    <name type="scientific">Mycoplasmopsis californica HAZ160_1</name>
    <dbReference type="NCBI Taxonomy" id="1397850"/>
    <lineage>
        <taxon>Bacteria</taxon>
        <taxon>Bacillati</taxon>
        <taxon>Mycoplasmatota</taxon>
        <taxon>Mycoplasmoidales</taxon>
        <taxon>Metamycoplasmataceae</taxon>
        <taxon>Mycoplasmopsis</taxon>
    </lineage>
</organism>
<keyword evidence="1" id="KW-1133">Transmembrane helix</keyword>
<name>A0AAT9F8X0_9BACT</name>
<reference evidence="2" key="2">
    <citation type="journal article" date="2014" name="Genome Announc.">
        <title>Complete Genome Sequence of Mycoplasma californicum Strain HAZ160_1 from Bovine Mastitic Milk in Japan.</title>
        <authorList>
            <person name="Hata E."/>
            <person name="Murakami K."/>
        </authorList>
    </citation>
    <scope>NUCLEOTIDE SEQUENCE</scope>
    <source>
        <strain evidence="2">HAZ160_1</strain>
    </source>
</reference>
<feature type="transmembrane region" description="Helical" evidence="1">
    <location>
        <begin position="236"/>
        <end position="260"/>
    </location>
</feature>
<keyword evidence="1" id="KW-0472">Membrane</keyword>
<evidence type="ECO:0000256" key="1">
    <source>
        <dbReference type="SAM" id="Phobius"/>
    </source>
</evidence>
<keyword evidence="1" id="KW-0812">Transmembrane</keyword>
<proteinExistence type="predicted"/>